<comment type="caution">
    <text evidence="1">The sequence shown here is derived from an EMBL/GenBank/DDBJ whole genome shotgun (WGS) entry which is preliminary data.</text>
</comment>
<name>A0ABV8VH01_9NOCA</name>
<keyword evidence="2" id="KW-1185">Reference proteome</keyword>
<dbReference type="RefSeq" id="WP_378559858.1">
    <property type="nucleotide sequence ID" value="NZ_JBHSDL010000014.1"/>
</dbReference>
<evidence type="ECO:0000313" key="2">
    <source>
        <dbReference type="Proteomes" id="UP001595844"/>
    </source>
</evidence>
<sequence length="171" mass="19383">MGEIRNADEVAKSSSRPLVKPTAILAVFLVHQSLSPELYIERLRALISAAVSIAQNVNFDEDSDIAFDSMPEWFPTTADMASRKGARNYVDAGLGDIWDPEEWIYTFDPDLRAWTWWDATVRGDSVAVWIDTLGEPHVPHEELLWALYVSGAERVDPLYMEDATVWVDEIR</sequence>
<evidence type="ECO:0000313" key="1">
    <source>
        <dbReference type="EMBL" id="MFC4374576.1"/>
    </source>
</evidence>
<protein>
    <submittedName>
        <fullName evidence="1">Uncharacterized protein</fullName>
    </submittedName>
</protein>
<gene>
    <name evidence="1" type="ORF">ACFO5K_10735</name>
</gene>
<dbReference type="Proteomes" id="UP001595844">
    <property type="component" value="Unassembled WGS sequence"/>
</dbReference>
<reference evidence="2" key="1">
    <citation type="journal article" date="2019" name="Int. J. Syst. Evol. Microbiol.">
        <title>The Global Catalogue of Microorganisms (GCM) 10K type strain sequencing project: providing services to taxonomists for standard genome sequencing and annotation.</title>
        <authorList>
            <consortium name="The Broad Institute Genomics Platform"/>
            <consortium name="The Broad Institute Genome Sequencing Center for Infectious Disease"/>
            <person name="Wu L."/>
            <person name="Ma J."/>
        </authorList>
    </citation>
    <scope>NUCLEOTIDE SEQUENCE [LARGE SCALE GENOMIC DNA]</scope>
    <source>
        <strain evidence="2">IBRC-M 10490</strain>
    </source>
</reference>
<accession>A0ABV8VH01</accession>
<dbReference type="EMBL" id="JBHSDL010000014">
    <property type="protein sequence ID" value="MFC4374576.1"/>
    <property type="molecule type" value="Genomic_DNA"/>
</dbReference>
<organism evidence="1 2">
    <name type="scientific">Nocardia halotolerans</name>
    <dbReference type="NCBI Taxonomy" id="1755878"/>
    <lineage>
        <taxon>Bacteria</taxon>
        <taxon>Bacillati</taxon>
        <taxon>Actinomycetota</taxon>
        <taxon>Actinomycetes</taxon>
        <taxon>Mycobacteriales</taxon>
        <taxon>Nocardiaceae</taxon>
        <taxon>Nocardia</taxon>
    </lineage>
</organism>
<proteinExistence type="predicted"/>